<evidence type="ECO:0000256" key="2">
    <source>
        <dbReference type="ARBA" id="ARBA00022723"/>
    </source>
</evidence>
<dbReference type="OrthoDB" id="2121828at2759"/>
<keyword evidence="5" id="KW-0472">Membrane</keyword>
<evidence type="ECO:0000256" key="5">
    <source>
        <dbReference type="SAM" id="Phobius"/>
    </source>
</evidence>
<keyword evidence="2" id="KW-0479">Metal-binding</keyword>
<dbReference type="GO" id="GO:0016491">
    <property type="term" value="F:oxidoreductase activity"/>
    <property type="evidence" value="ECO:0007669"/>
    <property type="project" value="UniProtKB-KW"/>
</dbReference>
<dbReference type="PANTHER" id="PTHR11709">
    <property type="entry name" value="MULTI-COPPER OXIDASE"/>
    <property type="match status" value="1"/>
</dbReference>
<dbReference type="Pfam" id="PF00394">
    <property type="entry name" value="Cu-oxidase"/>
    <property type="match status" value="1"/>
</dbReference>
<protein>
    <submittedName>
        <fullName evidence="9">Multicopper oxidase</fullName>
    </submittedName>
</protein>
<name>A0A6A6ENM7_9PEZI</name>
<dbReference type="InterPro" id="IPR001117">
    <property type="entry name" value="Cu-oxidase_2nd"/>
</dbReference>
<dbReference type="Pfam" id="PF07731">
    <property type="entry name" value="Cu-oxidase_2"/>
    <property type="match status" value="1"/>
</dbReference>
<accession>A0A6A6ENM7</accession>
<keyword evidence="5" id="KW-1133">Transmembrane helix</keyword>
<dbReference type="Pfam" id="PF07732">
    <property type="entry name" value="Cu-oxidase_3"/>
    <property type="match status" value="1"/>
</dbReference>
<dbReference type="InterPro" id="IPR011706">
    <property type="entry name" value="Cu-oxidase_C"/>
</dbReference>
<keyword evidence="3" id="KW-0560">Oxidoreductase</keyword>
<dbReference type="InterPro" id="IPR033138">
    <property type="entry name" value="Cu_oxidase_CS"/>
</dbReference>
<evidence type="ECO:0000256" key="3">
    <source>
        <dbReference type="ARBA" id="ARBA00023002"/>
    </source>
</evidence>
<feature type="domain" description="Plastocyanin-like" evidence="8">
    <location>
        <begin position="76"/>
        <end position="189"/>
    </location>
</feature>
<evidence type="ECO:0000259" key="8">
    <source>
        <dbReference type="Pfam" id="PF07732"/>
    </source>
</evidence>
<dbReference type="PROSITE" id="PS00079">
    <property type="entry name" value="MULTICOPPER_OXIDASE1"/>
    <property type="match status" value="2"/>
</dbReference>
<evidence type="ECO:0000256" key="4">
    <source>
        <dbReference type="ARBA" id="ARBA00023008"/>
    </source>
</evidence>
<dbReference type="InterPro" id="IPR011707">
    <property type="entry name" value="Cu-oxidase-like_N"/>
</dbReference>
<evidence type="ECO:0000256" key="1">
    <source>
        <dbReference type="ARBA" id="ARBA00010609"/>
    </source>
</evidence>
<dbReference type="Gene3D" id="2.60.40.420">
    <property type="entry name" value="Cupredoxins - blue copper proteins"/>
    <property type="match status" value="3"/>
</dbReference>
<reference evidence="9" key="1">
    <citation type="journal article" date="2020" name="Stud. Mycol.">
        <title>101 Dothideomycetes genomes: a test case for predicting lifestyles and emergence of pathogens.</title>
        <authorList>
            <person name="Haridas S."/>
            <person name="Albert R."/>
            <person name="Binder M."/>
            <person name="Bloem J."/>
            <person name="Labutti K."/>
            <person name="Salamov A."/>
            <person name="Andreopoulos B."/>
            <person name="Baker S."/>
            <person name="Barry K."/>
            <person name="Bills G."/>
            <person name="Bluhm B."/>
            <person name="Cannon C."/>
            <person name="Castanera R."/>
            <person name="Culley D."/>
            <person name="Daum C."/>
            <person name="Ezra D."/>
            <person name="Gonzalez J."/>
            <person name="Henrissat B."/>
            <person name="Kuo A."/>
            <person name="Liang C."/>
            <person name="Lipzen A."/>
            <person name="Lutzoni F."/>
            <person name="Magnuson J."/>
            <person name="Mondo S."/>
            <person name="Nolan M."/>
            <person name="Ohm R."/>
            <person name="Pangilinan J."/>
            <person name="Park H.-J."/>
            <person name="Ramirez L."/>
            <person name="Alfaro M."/>
            <person name="Sun H."/>
            <person name="Tritt A."/>
            <person name="Yoshinaga Y."/>
            <person name="Zwiers L.-H."/>
            <person name="Turgeon B."/>
            <person name="Goodwin S."/>
            <person name="Spatafora J."/>
            <person name="Crous P."/>
            <person name="Grigoriev I."/>
        </authorList>
    </citation>
    <scope>NUCLEOTIDE SEQUENCE</scope>
    <source>
        <strain evidence="9">CBS 207.26</strain>
    </source>
</reference>
<dbReference type="PROSITE" id="PS00080">
    <property type="entry name" value="MULTICOPPER_OXIDASE2"/>
    <property type="match status" value="1"/>
</dbReference>
<evidence type="ECO:0000259" key="7">
    <source>
        <dbReference type="Pfam" id="PF07731"/>
    </source>
</evidence>
<feature type="domain" description="Plastocyanin-like" evidence="7">
    <location>
        <begin position="438"/>
        <end position="579"/>
    </location>
</feature>
<gene>
    <name evidence="9" type="ORF">K469DRAFT_735665</name>
</gene>
<keyword evidence="4" id="KW-0186">Copper</keyword>
<dbReference type="PANTHER" id="PTHR11709:SF414">
    <property type="entry name" value="ADR239WP"/>
    <property type="match status" value="1"/>
</dbReference>
<evidence type="ECO:0000259" key="6">
    <source>
        <dbReference type="Pfam" id="PF00394"/>
    </source>
</evidence>
<dbReference type="AlphaFoldDB" id="A0A6A6ENM7"/>
<dbReference type="InterPro" id="IPR045087">
    <property type="entry name" value="Cu-oxidase_fam"/>
</dbReference>
<dbReference type="InterPro" id="IPR002355">
    <property type="entry name" value="Cu_oxidase_Cu_BS"/>
</dbReference>
<evidence type="ECO:0000313" key="10">
    <source>
        <dbReference type="Proteomes" id="UP000800200"/>
    </source>
</evidence>
<dbReference type="CDD" id="cd13886">
    <property type="entry name" value="CuRO_2_MCO_like_1"/>
    <property type="match status" value="1"/>
</dbReference>
<dbReference type="EMBL" id="ML994615">
    <property type="protein sequence ID" value="KAF2192785.1"/>
    <property type="molecule type" value="Genomic_DNA"/>
</dbReference>
<dbReference type="InterPro" id="IPR008972">
    <property type="entry name" value="Cupredoxin"/>
</dbReference>
<sequence>MNETTDNVQDEEERYALLFSWAVGFIIHSFLVPRKYSLFTPTLQAKLRPQEDYILDPKWDFTAKPTTREYHWTIADHELNPDGVYRPMILINGMFPGPLIECNEGDEIVVHIHNQATNATSLHWHGLYQNGTNWMDGTVGITQCPIAPGSDFTYRFRVEGQSGTYWYHSHMSVQALDGLFGPFVIHSREEKEEQKLPYGSDRVVMVSDHYYDLSSFLLMQYLSPDRENAEPVPDSALINGRGVRNCDDLPNRRCDNSTLSLADFNLEPDMNHRLRFINVGAFAEFQIQVDEHEFAVTEVDGTDVLPSYIHRLNINPAQRYSIVLGAPDPNKGLFWLRARMITHCFAEENPELQEEVRGVIRWWAPGDASIMPESRDWPEIIEVECRDLNTSDLHPVVSMQPPETADDQLYLRSNFEIGDWRLSRGFLNQSSWRADIKSPTLNRLIDGYSSKKDEFMESLYPIPFGINSATFKPDHELVYQTTSIRTIDVLIQNFDDGNHPFHLHGYKFWVLASGHGYVPKNIYENLDLTNLLRRDTASVEAFGWTLIRFVADNPGVWAFHCHISWHTEAGLLMQFLTRADEVATWTLPKVMEGLCGRKGIEKGEGPDDEIWVEQ</sequence>
<keyword evidence="5" id="KW-0812">Transmembrane</keyword>
<dbReference type="FunFam" id="2.60.40.420:FF:000071">
    <property type="entry name" value="Conidial pigment biosynthesis oxidase Abr1/brown 1"/>
    <property type="match status" value="1"/>
</dbReference>
<dbReference type="SUPFAM" id="SSF49503">
    <property type="entry name" value="Cupredoxins"/>
    <property type="match status" value="3"/>
</dbReference>
<feature type="transmembrane region" description="Helical" evidence="5">
    <location>
        <begin position="15"/>
        <end position="32"/>
    </location>
</feature>
<dbReference type="CDD" id="cd13910">
    <property type="entry name" value="CuRO_3_MCO_like_4"/>
    <property type="match status" value="1"/>
</dbReference>
<evidence type="ECO:0000313" key="9">
    <source>
        <dbReference type="EMBL" id="KAF2192785.1"/>
    </source>
</evidence>
<proteinExistence type="inferred from homology"/>
<dbReference type="Proteomes" id="UP000800200">
    <property type="component" value="Unassembled WGS sequence"/>
</dbReference>
<dbReference type="GO" id="GO:0005507">
    <property type="term" value="F:copper ion binding"/>
    <property type="evidence" value="ECO:0007669"/>
    <property type="project" value="InterPro"/>
</dbReference>
<feature type="domain" description="Plastocyanin-like" evidence="6">
    <location>
        <begin position="202"/>
        <end position="343"/>
    </location>
</feature>
<keyword evidence="10" id="KW-1185">Reference proteome</keyword>
<comment type="similarity">
    <text evidence="1">Belongs to the multicopper oxidase family.</text>
</comment>
<organism evidence="9 10">
    <name type="scientific">Zopfia rhizophila CBS 207.26</name>
    <dbReference type="NCBI Taxonomy" id="1314779"/>
    <lineage>
        <taxon>Eukaryota</taxon>
        <taxon>Fungi</taxon>
        <taxon>Dikarya</taxon>
        <taxon>Ascomycota</taxon>
        <taxon>Pezizomycotina</taxon>
        <taxon>Dothideomycetes</taxon>
        <taxon>Dothideomycetes incertae sedis</taxon>
        <taxon>Zopfiaceae</taxon>
        <taxon>Zopfia</taxon>
    </lineage>
</organism>
<dbReference type="CDD" id="cd13857">
    <property type="entry name" value="CuRO_1_Diphenol_Ox"/>
    <property type="match status" value="1"/>
</dbReference>